<dbReference type="PROSITE" id="PS50255">
    <property type="entry name" value="CYTOCHROME_B5_2"/>
    <property type="match status" value="1"/>
</dbReference>
<gene>
    <name evidence="18" type="ORF">OH76DRAFT_1341102</name>
</gene>
<comment type="cofactor">
    <cofactor evidence="3">
        <name>FAD</name>
        <dbReference type="ChEBI" id="CHEBI:57692"/>
    </cofactor>
</comment>
<dbReference type="GO" id="GO:0042128">
    <property type="term" value="P:nitrate assimilation"/>
    <property type="evidence" value="ECO:0007669"/>
    <property type="project" value="UniProtKB-KW"/>
</dbReference>
<feature type="domain" description="Cytochrome b5 heme-binding" evidence="16">
    <location>
        <begin position="552"/>
        <end position="633"/>
    </location>
</feature>
<dbReference type="PROSITE" id="PS51384">
    <property type="entry name" value="FAD_FR"/>
    <property type="match status" value="1"/>
</dbReference>
<dbReference type="GO" id="GO:0050464">
    <property type="term" value="F:nitrate reductase (NADPH) activity"/>
    <property type="evidence" value="ECO:0007669"/>
    <property type="project" value="UniProtKB-EC"/>
</dbReference>
<comment type="function">
    <text evidence="4">Nitrate reductase is a key enzyme involved in the first step of nitrate assimilation in plants, fungi and bacteria.</text>
</comment>
<comment type="cofactor">
    <cofactor evidence="2">
        <name>heme</name>
        <dbReference type="ChEBI" id="CHEBI:30413"/>
    </cofactor>
</comment>
<keyword evidence="13" id="KW-0560">Oxidoreductase</keyword>
<proteinExistence type="inferred from homology"/>
<keyword evidence="10" id="KW-0285">Flavoprotein</keyword>
<dbReference type="GO" id="GO:0043546">
    <property type="term" value="F:molybdopterin cofactor binding"/>
    <property type="evidence" value="ECO:0007669"/>
    <property type="project" value="TreeGrafter"/>
</dbReference>
<keyword evidence="9" id="KW-0500">Molybdenum</keyword>
<keyword evidence="14" id="KW-0534">Nitrate assimilation</keyword>
<dbReference type="InterPro" id="IPR008333">
    <property type="entry name" value="Cbr1-like_FAD-bd_dom"/>
</dbReference>
<dbReference type="Gene3D" id="2.40.30.10">
    <property type="entry name" value="Translation factors"/>
    <property type="match status" value="1"/>
</dbReference>
<dbReference type="PANTHER" id="PTHR19372">
    <property type="entry name" value="SULFITE REDUCTASE"/>
    <property type="match status" value="1"/>
</dbReference>
<evidence type="ECO:0000256" key="15">
    <source>
        <dbReference type="ARBA" id="ARBA00049155"/>
    </source>
</evidence>
<dbReference type="PANTHER" id="PTHR19372:SF7">
    <property type="entry name" value="SULFITE OXIDASE, MITOCHONDRIAL"/>
    <property type="match status" value="1"/>
</dbReference>
<sequence>MVSLKECAGHEKGDVLITSTLEAPTIASACPGSISDAPVDSHWRRALHSGESLVTVRDIKAASPNFKVKNPRNYDFARYVLPITETEIKEQKHLAKQSLTDENVVLSEAAFLSSSTTLASDDPVGGDRIASQANGTSKLVISTEGREFHSKILAEFRTIAAFKNNLGVPNGDLKLLDGDALEQLDSALSIDDQNTPDSWIPRSPELLRLTGKHPLNAEPNQLLLFEAGMITPTKLHFVRNHAAVPQLNWETHTFSVYADPPDILSNPRQFNMAGLTSGDFSILEIAVTMGCDGNRRKEVNMVKRTVGFNWSASGVSTAIWRGVPVRDVLLACGIRDTPPDERWYLNFEGADEPADGPYATSIPLRHAMDPANDVILAFGMNGRVLHPDHGYPVRVIIPGYVGGRQVKWLKKIWITKEPNMSYYHVWDNKVLPSFIDSKNHPLARTFFEDESTACWEQTLQSFICKPAHDERITLVDASTYEKTYTVEGIAFNGGGERIERVELSLDGGKTWKYCFRHFLKSPLRHGDKYWAWIFWSCDVKVREMVDAFEIIVRAHDKKKNFQPEHITWLDDAWIILDNKVYDVTSVLSWHPGGAKSIMIYAGKATVDATIEYKAIHDNYAHLRRDEGLIGGLSEDAIKVMQADSIRAAKDLAELKAQRKGLALQPDVFVPAKLIRRKSVTADSSLYTFELPRNADGTHGALGLPVGRHIQIALHFQDQAVSRSYTPVRPVLPSEEDGTFDLLVKTYMPSTDDVPSPGGTISNYLDCMEEGEEIDIRGPSGGITYKGRGSFQIDGEPFHFDKASPAACHGSGLTPHWQLIRAILSDPKDQTLITLINSNKTYDDIWMRSGLEQYAQEHPGRFKMWNILSIAPEDLGWKHSLGRLAKAIMDEHFYPSGTGVGTFLCGPVGLIEDVALPALQELGFEDGRSIFAF</sequence>
<evidence type="ECO:0000313" key="19">
    <source>
        <dbReference type="Proteomes" id="UP000256964"/>
    </source>
</evidence>
<dbReference type="InterPro" id="IPR014756">
    <property type="entry name" value="Ig_E-set"/>
</dbReference>
<evidence type="ECO:0000256" key="10">
    <source>
        <dbReference type="ARBA" id="ARBA00022630"/>
    </source>
</evidence>
<evidence type="ECO:0000256" key="6">
    <source>
        <dbReference type="ARBA" id="ARBA00011738"/>
    </source>
</evidence>
<dbReference type="STRING" id="139420.A0A371DPM3"/>
<evidence type="ECO:0000256" key="11">
    <source>
        <dbReference type="ARBA" id="ARBA00022723"/>
    </source>
</evidence>
<dbReference type="PRINTS" id="PR00407">
    <property type="entry name" value="EUMOPTERIN"/>
</dbReference>
<dbReference type="OrthoDB" id="432685at2759"/>
<dbReference type="Proteomes" id="UP000256964">
    <property type="component" value="Unassembled WGS sequence"/>
</dbReference>
<dbReference type="InterPro" id="IPR017927">
    <property type="entry name" value="FAD-bd_FR_type"/>
</dbReference>
<comment type="similarity">
    <text evidence="5">Belongs to the nitrate reductase family.</text>
</comment>
<protein>
    <recommendedName>
        <fullName evidence="8">Nitrate reductase [NADPH]</fullName>
        <ecNumber evidence="7">1.7.1.3</ecNumber>
    </recommendedName>
</protein>
<dbReference type="InterPro" id="IPR001199">
    <property type="entry name" value="Cyt_B5-like_heme/steroid-bd"/>
</dbReference>
<dbReference type="AlphaFoldDB" id="A0A371DPM3"/>
<keyword evidence="19" id="KW-1185">Reference proteome</keyword>
<dbReference type="SUPFAM" id="SSF81296">
    <property type="entry name" value="E set domains"/>
    <property type="match status" value="1"/>
</dbReference>
<dbReference type="EMBL" id="KZ857384">
    <property type="protein sequence ID" value="RDX54490.1"/>
    <property type="molecule type" value="Genomic_DNA"/>
</dbReference>
<evidence type="ECO:0000256" key="8">
    <source>
        <dbReference type="ARBA" id="ARBA00015499"/>
    </source>
</evidence>
<name>A0A371DPM3_9APHY</name>
<dbReference type="PRINTS" id="PR00406">
    <property type="entry name" value="CYTB5RDTASE"/>
</dbReference>
<dbReference type="GO" id="GO:0006790">
    <property type="term" value="P:sulfur compound metabolic process"/>
    <property type="evidence" value="ECO:0007669"/>
    <property type="project" value="TreeGrafter"/>
</dbReference>
<feature type="domain" description="FAD-binding FR-type" evidence="17">
    <location>
        <begin position="666"/>
        <end position="785"/>
    </location>
</feature>
<keyword evidence="11" id="KW-0479">Metal-binding</keyword>
<dbReference type="Gene3D" id="2.60.40.650">
    <property type="match status" value="1"/>
</dbReference>
<evidence type="ECO:0000256" key="2">
    <source>
        <dbReference type="ARBA" id="ARBA00001971"/>
    </source>
</evidence>
<dbReference type="SMART" id="SM01117">
    <property type="entry name" value="Cyt-b5"/>
    <property type="match status" value="1"/>
</dbReference>
<evidence type="ECO:0000256" key="7">
    <source>
        <dbReference type="ARBA" id="ARBA00012673"/>
    </source>
</evidence>
<dbReference type="InterPro" id="IPR039261">
    <property type="entry name" value="FNR_nucleotide-bd"/>
</dbReference>
<comment type="catalytic activity">
    <reaction evidence="15">
        <text>nitrite + NADP(+) + H2O = nitrate + NADPH + H(+)</text>
        <dbReference type="Rhea" id="RHEA:19061"/>
        <dbReference type="ChEBI" id="CHEBI:15377"/>
        <dbReference type="ChEBI" id="CHEBI:15378"/>
        <dbReference type="ChEBI" id="CHEBI:16301"/>
        <dbReference type="ChEBI" id="CHEBI:17632"/>
        <dbReference type="ChEBI" id="CHEBI:57783"/>
        <dbReference type="ChEBI" id="CHEBI:58349"/>
        <dbReference type="EC" id="1.7.1.3"/>
    </reaction>
</comment>
<dbReference type="SUPFAM" id="SSF52343">
    <property type="entry name" value="Ferredoxin reductase-like, C-terminal NADP-linked domain"/>
    <property type="match status" value="1"/>
</dbReference>
<evidence type="ECO:0000256" key="9">
    <source>
        <dbReference type="ARBA" id="ARBA00022505"/>
    </source>
</evidence>
<dbReference type="Pfam" id="PF00970">
    <property type="entry name" value="FAD_binding_6"/>
    <property type="match status" value="1"/>
</dbReference>
<evidence type="ECO:0000256" key="4">
    <source>
        <dbReference type="ARBA" id="ARBA00003838"/>
    </source>
</evidence>
<dbReference type="GO" id="GO:0020037">
    <property type="term" value="F:heme binding"/>
    <property type="evidence" value="ECO:0007669"/>
    <property type="project" value="TreeGrafter"/>
</dbReference>
<evidence type="ECO:0000259" key="16">
    <source>
        <dbReference type="PROSITE" id="PS50255"/>
    </source>
</evidence>
<dbReference type="SUPFAM" id="SSF55856">
    <property type="entry name" value="Cytochrome b5-like heme/steroid binding domain"/>
    <property type="match status" value="1"/>
</dbReference>
<accession>A0A371DPM3</accession>
<organism evidence="18 19">
    <name type="scientific">Lentinus brumalis</name>
    <dbReference type="NCBI Taxonomy" id="2498619"/>
    <lineage>
        <taxon>Eukaryota</taxon>
        <taxon>Fungi</taxon>
        <taxon>Dikarya</taxon>
        <taxon>Basidiomycota</taxon>
        <taxon>Agaricomycotina</taxon>
        <taxon>Agaricomycetes</taxon>
        <taxon>Polyporales</taxon>
        <taxon>Polyporaceae</taxon>
        <taxon>Lentinus</taxon>
    </lineage>
</organism>
<reference evidence="18 19" key="1">
    <citation type="journal article" date="2018" name="Biotechnol. Biofuels">
        <title>Integrative visual omics of the white-rot fungus Polyporus brumalis exposes the biotechnological potential of its oxidative enzymes for delignifying raw plant biomass.</title>
        <authorList>
            <person name="Miyauchi S."/>
            <person name="Rancon A."/>
            <person name="Drula E."/>
            <person name="Hage H."/>
            <person name="Chaduli D."/>
            <person name="Favel A."/>
            <person name="Grisel S."/>
            <person name="Henrissat B."/>
            <person name="Herpoel-Gimbert I."/>
            <person name="Ruiz-Duenas F.J."/>
            <person name="Chevret D."/>
            <person name="Hainaut M."/>
            <person name="Lin J."/>
            <person name="Wang M."/>
            <person name="Pangilinan J."/>
            <person name="Lipzen A."/>
            <person name="Lesage-Meessen L."/>
            <person name="Navarro D."/>
            <person name="Riley R."/>
            <person name="Grigoriev I.V."/>
            <person name="Zhou S."/>
            <person name="Raouche S."/>
            <person name="Rosso M.N."/>
        </authorList>
    </citation>
    <scope>NUCLEOTIDE SEQUENCE [LARGE SCALE GENOMIC DNA]</scope>
    <source>
        <strain evidence="18 19">BRFM 1820</strain>
    </source>
</reference>
<dbReference type="Pfam" id="PF03404">
    <property type="entry name" value="Mo-co_dimer"/>
    <property type="match status" value="1"/>
</dbReference>
<evidence type="ECO:0000256" key="5">
    <source>
        <dbReference type="ARBA" id="ARBA00006253"/>
    </source>
</evidence>
<dbReference type="SUPFAM" id="SSF63380">
    <property type="entry name" value="Riboflavin synthase domain-like"/>
    <property type="match status" value="1"/>
</dbReference>
<dbReference type="InterPro" id="IPR036400">
    <property type="entry name" value="Cyt_B5-like_heme/steroid_sf"/>
</dbReference>
<dbReference type="InterPro" id="IPR001433">
    <property type="entry name" value="OxRdtase_FAD/NAD-bd"/>
</dbReference>
<evidence type="ECO:0000256" key="1">
    <source>
        <dbReference type="ARBA" id="ARBA00001924"/>
    </source>
</evidence>
<dbReference type="GO" id="GO:0008482">
    <property type="term" value="F:sulfite oxidase activity"/>
    <property type="evidence" value="ECO:0007669"/>
    <property type="project" value="TreeGrafter"/>
</dbReference>
<evidence type="ECO:0000256" key="12">
    <source>
        <dbReference type="ARBA" id="ARBA00022827"/>
    </source>
</evidence>
<dbReference type="EC" id="1.7.1.3" evidence="7"/>
<evidence type="ECO:0000313" key="18">
    <source>
        <dbReference type="EMBL" id="RDX54490.1"/>
    </source>
</evidence>
<dbReference type="CDD" id="cd06183">
    <property type="entry name" value="cyt_b5_reduct_like"/>
    <property type="match status" value="1"/>
</dbReference>
<comment type="subunit">
    <text evidence="6">Homodimer.</text>
</comment>
<comment type="cofactor">
    <cofactor evidence="1">
        <name>Mo-molybdopterin</name>
        <dbReference type="ChEBI" id="CHEBI:71302"/>
    </cofactor>
</comment>
<keyword evidence="12" id="KW-0274">FAD</keyword>
<dbReference type="Gene3D" id="3.90.420.10">
    <property type="entry name" value="Oxidoreductase, molybdopterin-binding domain"/>
    <property type="match status" value="1"/>
</dbReference>
<dbReference type="Pfam" id="PF00174">
    <property type="entry name" value="Oxidored_molyb"/>
    <property type="match status" value="1"/>
</dbReference>
<dbReference type="InterPro" id="IPR017938">
    <property type="entry name" value="Riboflavin_synthase-like_b-brl"/>
</dbReference>
<evidence type="ECO:0000256" key="13">
    <source>
        <dbReference type="ARBA" id="ARBA00023002"/>
    </source>
</evidence>
<evidence type="ECO:0000256" key="14">
    <source>
        <dbReference type="ARBA" id="ARBA00023063"/>
    </source>
</evidence>
<evidence type="ECO:0000259" key="17">
    <source>
        <dbReference type="PROSITE" id="PS51384"/>
    </source>
</evidence>
<dbReference type="InterPro" id="IPR000572">
    <property type="entry name" value="OxRdtase_Mopterin-bd_dom"/>
</dbReference>
<dbReference type="InterPro" id="IPR036374">
    <property type="entry name" value="OxRdtase_Mopterin-bd_sf"/>
</dbReference>
<dbReference type="SUPFAM" id="SSF56524">
    <property type="entry name" value="Oxidoreductase molybdopterin-binding domain"/>
    <property type="match status" value="1"/>
</dbReference>
<dbReference type="Pfam" id="PF00175">
    <property type="entry name" value="NAD_binding_1"/>
    <property type="match status" value="1"/>
</dbReference>
<dbReference type="InterPro" id="IPR008335">
    <property type="entry name" value="Mopterin_OxRdtase_euk"/>
</dbReference>
<dbReference type="GO" id="GO:0030151">
    <property type="term" value="F:molybdenum ion binding"/>
    <property type="evidence" value="ECO:0007669"/>
    <property type="project" value="InterPro"/>
</dbReference>
<dbReference type="Pfam" id="PF00173">
    <property type="entry name" value="Cyt-b5"/>
    <property type="match status" value="1"/>
</dbReference>
<dbReference type="InterPro" id="IPR005066">
    <property type="entry name" value="MoCF_OxRdtse_dimer"/>
</dbReference>
<dbReference type="Gene3D" id="3.40.50.80">
    <property type="entry name" value="Nucleotide-binding domain of ferredoxin-NADP reductase (FNR) module"/>
    <property type="match status" value="1"/>
</dbReference>
<evidence type="ECO:0000256" key="3">
    <source>
        <dbReference type="ARBA" id="ARBA00001974"/>
    </source>
</evidence>